<feature type="domain" description="ACT-like" evidence="14">
    <location>
        <begin position="331"/>
        <end position="407"/>
    </location>
</feature>
<dbReference type="SUPFAM" id="SSF55021">
    <property type="entry name" value="ACT-like"/>
    <property type="match status" value="2"/>
</dbReference>
<evidence type="ECO:0000313" key="16">
    <source>
        <dbReference type="Proteomes" id="UP000030145"/>
    </source>
</evidence>
<dbReference type="Gene3D" id="3.40.50.1100">
    <property type="match status" value="2"/>
</dbReference>
<keyword evidence="16" id="KW-1185">Reference proteome</keyword>
<evidence type="ECO:0000259" key="14">
    <source>
        <dbReference type="PROSITE" id="PS51672"/>
    </source>
</evidence>
<dbReference type="Gene3D" id="3.40.1020.10">
    <property type="entry name" value="Biosynthetic Threonine Deaminase, Domain 3"/>
    <property type="match status" value="1"/>
</dbReference>
<keyword evidence="7 13" id="KW-0412">Isoleucine biosynthesis</keyword>
<dbReference type="GO" id="GO:0004794">
    <property type="term" value="F:threonine deaminase activity"/>
    <property type="evidence" value="ECO:0007669"/>
    <property type="project" value="UniProtKB-UniRule"/>
</dbReference>
<dbReference type="Pfam" id="PF00291">
    <property type="entry name" value="PALP"/>
    <property type="match status" value="1"/>
</dbReference>
<keyword evidence="6 13" id="KW-0028">Amino-acid biosynthesis</keyword>
<dbReference type="PROSITE" id="PS00165">
    <property type="entry name" value="DEHYDRATASE_SER_THR"/>
    <property type="match status" value="1"/>
</dbReference>
<feature type="domain" description="ACT-like" evidence="14">
    <location>
        <begin position="430"/>
        <end position="500"/>
    </location>
</feature>
<dbReference type="AlphaFoldDB" id="A0A0A2DKJ3"/>
<dbReference type="InterPro" id="IPR050147">
    <property type="entry name" value="Ser/Thr_Dehydratase"/>
</dbReference>
<evidence type="ECO:0000256" key="5">
    <source>
        <dbReference type="ARBA" id="ARBA00011881"/>
    </source>
</evidence>
<evidence type="ECO:0000256" key="2">
    <source>
        <dbReference type="ARBA" id="ARBA00001933"/>
    </source>
</evidence>
<dbReference type="InterPro" id="IPR038110">
    <property type="entry name" value="TD_ACT-like_sf"/>
</dbReference>
<dbReference type="GO" id="GO:0030170">
    <property type="term" value="F:pyridoxal phosphate binding"/>
    <property type="evidence" value="ECO:0007669"/>
    <property type="project" value="InterPro"/>
</dbReference>
<evidence type="ECO:0000256" key="4">
    <source>
        <dbReference type="ARBA" id="ARBA00010869"/>
    </source>
</evidence>
<dbReference type="UniPathway" id="UPA00047">
    <property type="reaction ID" value="UER00054"/>
</dbReference>
<dbReference type="InterPro" id="IPR036052">
    <property type="entry name" value="TrpB-like_PALP_sf"/>
</dbReference>
<dbReference type="InterPro" id="IPR001926">
    <property type="entry name" value="TrpB-like_PALP"/>
</dbReference>
<dbReference type="PROSITE" id="PS51672">
    <property type="entry name" value="ACT_LIKE"/>
    <property type="match status" value="2"/>
</dbReference>
<proteinExistence type="inferred from homology"/>
<keyword evidence="11 13" id="KW-0100">Branched-chain amino acid biosynthesis</keyword>
<dbReference type="PANTHER" id="PTHR48078:SF11">
    <property type="entry name" value="THREONINE DEHYDRATASE, MITOCHONDRIAL"/>
    <property type="match status" value="1"/>
</dbReference>
<evidence type="ECO:0000256" key="6">
    <source>
        <dbReference type="ARBA" id="ARBA00022605"/>
    </source>
</evidence>
<accession>A0A0A2DKJ3</accession>
<sequence length="516" mass="55838">MVMTGADYLRNIVAAPVYQAAIHTPLDNMPSLSERIGNTVLVKREDLQPVHSFKIRGAFNKMAQLTEEEKARGVVAASAGNHAQGVALSGQKLGIRSIIVMPEPTPSIKVDAVRSFGGEVLLHGANFDEAKTKAMELSETKGMVWVAPFDDEAVIAGQGTIGLEIFQSCSDADRVFVPVGGGGIAAGIAVLLKQLRPEIQVIGVEPEESACLGAALQADKPVTLDHVSLFAEGVAVKQIGAETFRLCKEYLDDCITVTSDEIAAATKDIYDDTRAIAEPAGAVALAGLKAYVGEHGVEKEKLVCVLSGANMNFHSLRYVSERAELGEGTEGIFGVTIPEVEGAFLDFCKVLGGRSVTEFSYRVGERQADAPQARIFVGVRVTEGKRERAAIVRDLEGQGYGVVDLSDDEIAKEHVRYMIGGHPPHHISERVYSFEFPERPGALQHFLEVLGTRWNISMFHYRSFGMDYGRILTAFENVANDGDFERHLAKLGYHSTEVSDSDSYAFFLRSNGEGAS</sequence>
<name>A0A0A2DKJ3_9CORY</name>
<dbReference type="EMBL" id="JRVJ01000018">
    <property type="protein sequence ID" value="KGM18292.1"/>
    <property type="molecule type" value="Genomic_DNA"/>
</dbReference>
<evidence type="ECO:0000256" key="12">
    <source>
        <dbReference type="ARBA" id="ARBA00025527"/>
    </source>
</evidence>
<dbReference type="SUPFAM" id="SSF53686">
    <property type="entry name" value="Tryptophan synthase beta subunit-like PLP-dependent enzymes"/>
    <property type="match status" value="1"/>
</dbReference>
<evidence type="ECO:0000256" key="7">
    <source>
        <dbReference type="ARBA" id="ARBA00022624"/>
    </source>
</evidence>
<keyword evidence="8" id="KW-0677">Repeat</keyword>
<dbReference type="GeneID" id="300553116"/>
<gene>
    <name evidence="13" type="primary">ilvA</name>
    <name evidence="15" type="ORF">MA47_08580</name>
</gene>
<organism evidence="15 16">
    <name type="scientific">Corynebacterium auriscanis</name>
    <dbReference type="NCBI Taxonomy" id="99807"/>
    <lineage>
        <taxon>Bacteria</taxon>
        <taxon>Bacillati</taxon>
        <taxon>Actinomycetota</taxon>
        <taxon>Actinomycetes</taxon>
        <taxon>Mycobacteriales</taxon>
        <taxon>Corynebacteriaceae</taxon>
        <taxon>Corynebacterium</taxon>
    </lineage>
</organism>
<dbReference type="InterPro" id="IPR005787">
    <property type="entry name" value="Thr_deHydtase_biosynth"/>
</dbReference>
<dbReference type="FunFam" id="3.40.1020.10:FF:000001">
    <property type="entry name" value="L-threonine dehydratase"/>
    <property type="match status" value="1"/>
</dbReference>
<dbReference type="CDD" id="cd01562">
    <property type="entry name" value="Thr-dehyd"/>
    <property type="match status" value="1"/>
</dbReference>
<dbReference type="InterPro" id="IPR001721">
    <property type="entry name" value="TD_ACT-like"/>
</dbReference>
<evidence type="ECO:0000256" key="8">
    <source>
        <dbReference type="ARBA" id="ARBA00022737"/>
    </source>
</evidence>
<dbReference type="CDD" id="cd04906">
    <property type="entry name" value="ACT_ThrD-I_1"/>
    <property type="match status" value="1"/>
</dbReference>
<dbReference type="EC" id="4.3.1.19" evidence="13"/>
<dbReference type="NCBIfam" id="NF006674">
    <property type="entry name" value="PRK09224.1"/>
    <property type="match status" value="1"/>
</dbReference>
<comment type="subunit">
    <text evidence="5 13">Homotetramer.</text>
</comment>
<evidence type="ECO:0000256" key="1">
    <source>
        <dbReference type="ARBA" id="ARBA00001274"/>
    </source>
</evidence>
<dbReference type="PANTHER" id="PTHR48078">
    <property type="entry name" value="THREONINE DEHYDRATASE, MITOCHONDRIAL-RELATED"/>
    <property type="match status" value="1"/>
</dbReference>
<comment type="pathway">
    <text evidence="3 13">Amino-acid biosynthesis; L-isoleucine biosynthesis; 2-oxobutanoate from L-threonine: step 1/1.</text>
</comment>
<evidence type="ECO:0000256" key="11">
    <source>
        <dbReference type="ARBA" id="ARBA00023304"/>
    </source>
</evidence>
<evidence type="ECO:0000256" key="10">
    <source>
        <dbReference type="ARBA" id="ARBA00023239"/>
    </source>
</evidence>
<comment type="cofactor">
    <cofactor evidence="2 13">
        <name>pyridoxal 5'-phosphate</name>
        <dbReference type="ChEBI" id="CHEBI:597326"/>
    </cofactor>
</comment>
<keyword evidence="10 13" id="KW-0456">Lyase</keyword>
<dbReference type="InterPro" id="IPR045865">
    <property type="entry name" value="ACT-like_dom_sf"/>
</dbReference>
<evidence type="ECO:0000256" key="9">
    <source>
        <dbReference type="ARBA" id="ARBA00022898"/>
    </source>
</evidence>
<dbReference type="InterPro" id="IPR000634">
    <property type="entry name" value="Ser/Thr_deHydtase_PyrdxlP-BS"/>
</dbReference>
<comment type="function">
    <text evidence="12 13">Catalyzes the anaerobic formation of alpha-ketobutyrate and ammonia from threonine in a two-step reaction. The first step involved a dehydration of threonine and a production of enamine intermediates (aminocrotonate), which tautomerizes to its imine form (iminobutyrate). Both intermediates are unstable and short-lived. The second step is the nonenzymatic hydrolysis of the enamine/imine intermediates to form 2-ketobutyrate and free ammonia. In the low water environment of the cell, the second step is accelerated by RidA.</text>
</comment>
<dbReference type="Proteomes" id="UP000030145">
    <property type="component" value="Unassembled WGS sequence"/>
</dbReference>
<protein>
    <recommendedName>
        <fullName evidence="13">L-threonine dehydratase</fullName>
        <ecNumber evidence="13">4.3.1.19</ecNumber>
    </recommendedName>
    <alternativeName>
        <fullName evidence="13">Threonine deaminase</fullName>
    </alternativeName>
</protein>
<dbReference type="GO" id="GO:0006567">
    <property type="term" value="P:L-threonine catabolic process"/>
    <property type="evidence" value="ECO:0007669"/>
    <property type="project" value="TreeGrafter"/>
</dbReference>
<evidence type="ECO:0000256" key="13">
    <source>
        <dbReference type="RuleBase" id="RU362012"/>
    </source>
</evidence>
<dbReference type="GO" id="GO:0003941">
    <property type="term" value="F:L-serine ammonia-lyase activity"/>
    <property type="evidence" value="ECO:0007669"/>
    <property type="project" value="TreeGrafter"/>
</dbReference>
<dbReference type="RefSeq" id="WP_035115284.1">
    <property type="nucleotide sequence ID" value="NZ_CP047046.1"/>
</dbReference>
<keyword evidence="9 13" id="KW-0663">Pyridoxal phosphate</keyword>
<dbReference type="GO" id="GO:0006565">
    <property type="term" value="P:L-serine catabolic process"/>
    <property type="evidence" value="ECO:0007669"/>
    <property type="project" value="TreeGrafter"/>
</dbReference>
<dbReference type="Pfam" id="PF00585">
    <property type="entry name" value="Thr_dehydrat_C"/>
    <property type="match status" value="2"/>
</dbReference>
<comment type="caution">
    <text evidence="15">The sequence shown here is derived from an EMBL/GenBank/DDBJ whole genome shotgun (WGS) entry which is preliminary data.</text>
</comment>
<dbReference type="FunFam" id="3.40.50.1100:FF:000008">
    <property type="entry name" value="L-threonine dehydratase"/>
    <property type="match status" value="1"/>
</dbReference>
<evidence type="ECO:0000256" key="3">
    <source>
        <dbReference type="ARBA" id="ARBA00004810"/>
    </source>
</evidence>
<dbReference type="CDD" id="cd04907">
    <property type="entry name" value="ACT_ThrD-I_2"/>
    <property type="match status" value="1"/>
</dbReference>
<comment type="similarity">
    <text evidence="4 13">Belongs to the serine/threonine dehydratase family.</text>
</comment>
<reference evidence="15 16" key="1">
    <citation type="submission" date="2014-10" db="EMBL/GenBank/DDBJ databases">
        <title>Whole Genome sequence of Corynebacterium auriscanis strain CIP 106629.</title>
        <authorList>
            <person name="Hassan S.S."/>
            <person name="Jamal S.B."/>
            <person name="Tiwari S."/>
            <person name="Oliveira L.D.C."/>
            <person name="Souza F."/>
            <person name="Mariano D.C."/>
            <person name="Almeida S."/>
            <person name="Dorella F."/>
            <person name="Pereira F."/>
            <person name="Carvalho A."/>
            <person name="Leal C.A."/>
            <person name="Soares S.D.C."/>
            <person name="Figueiredo H.C."/>
            <person name="Silva A."/>
            <person name="Azevedo V.A."/>
        </authorList>
    </citation>
    <scope>NUCLEOTIDE SEQUENCE [LARGE SCALE GENOMIC DNA]</scope>
    <source>
        <strain evidence="15 16">CIP 106629</strain>
    </source>
</reference>
<dbReference type="GO" id="GO:0009097">
    <property type="term" value="P:isoleucine biosynthetic process"/>
    <property type="evidence" value="ECO:0007669"/>
    <property type="project" value="UniProtKB-UniRule"/>
</dbReference>
<dbReference type="NCBIfam" id="TIGR01124">
    <property type="entry name" value="ilvA_2Cterm"/>
    <property type="match status" value="1"/>
</dbReference>
<evidence type="ECO:0000313" key="15">
    <source>
        <dbReference type="EMBL" id="KGM18292.1"/>
    </source>
</evidence>
<comment type="catalytic activity">
    <reaction evidence="1 13">
        <text>L-threonine = 2-oxobutanoate + NH4(+)</text>
        <dbReference type="Rhea" id="RHEA:22108"/>
        <dbReference type="ChEBI" id="CHEBI:16763"/>
        <dbReference type="ChEBI" id="CHEBI:28938"/>
        <dbReference type="ChEBI" id="CHEBI:57926"/>
        <dbReference type="EC" id="4.3.1.19"/>
    </reaction>
</comment>